<accession>A0AAP0F8W1</accession>
<feature type="region of interest" description="Disordered" evidence="1">
    <location>
        <begin position="85"/>
        <end position="105"/>
    </location>
</feature>
<proteinExistence type="predicted"/>
<name>A0AAP0F8W1_9MAGN</name>
<comment type="caution">
    <text evidence="2">The sequence shown here is derived from an EMBL/GenBank/DDBJ whole genome shotgun (WGS) entry which is preliminary data.</text>
</comment>
<dbReference type="AlphaFoldDB" id="A0AAP0F8W1"/>
<organism evidence="2 3">
    <name type="scientific">Stephania yunnanensis</name>
    <dbReference type="NCBI Taxonomy" id="152371"/>
    <lineage>
        <taxon>Eukaryota</taxon>
        <taxon>Viridiplantae</taxon>
        <taxon>Streptophyta</taxon>
        <taxon>Embryophyta</taxon>
        <taxon>Tracheophyta</taxon>
        <taxon>Spermatophyta</taxon>
        <taxon>Magnoliopsida</taxon>
        <taxon>Ranunculales</taxon>
        <taxon>Menispermaceae</taxon>
        <taxon>Menispermoideae</taxon>
        <taxon>Cissampelideae</taxon>
        <taxon>Stephania</taxon>
    </lineage>
</organism>
<sequence>MSSSIEHKVVAADESSNEIAAVAAEGEAWRCRSSQIVAPARLESGQVNGNDIRIDGQGRLKLAVSVALGFADRVAATRATGASIRTAGRRRSGSVMQVSSNTNGGVNANKVLIVDDDYLRKDEKRRSE</sequence>
<feature type="compositionally biased region" description="Polar residues" evidence="1">
    <location>
        <begin position="94"/>
        <end position="105"/>
    </location>
</feature>
<evidence type="ECO:0000313" key="3">
    <source>
        <dbReference type="Proteomes" id="UP001420932"/>
    </source>
</evidence>
<protein>
    <submittedName>
        <fullName evidence="2">Uncharacterized protein</fullName>
    </submittedName>
</protein>
<keyword evidence="3" id="KW-1185">Reference proteome</keyword>
<evidence type="ECO:0000313" key="2">
    <source>
        <dbReference type="EMBL" id="KAK9107395.1"/>
    </source>
</evidence>
<reference evidence="2 3" key="1">
    <citation type="submission" date="2024-01" db="EMBL/GenBank/DDBJ databases">
        <title>Genome assemblies of Stephania.</title>
        <authorList>
            <person name="Yang L."/>
        </authorList>
    </citation>
    <scope>NUCLEOTIDE SEQUENCE [LARGE SCALE GENOMIC DNA]</scope>
    <source>
        <strain evidence="2">YNDBR</strain>
        <tissue evidence="2">Leaf</tissue>
    </source>
</reference>
<evidence type="ECO:0000256" key="1">
    <source>
        <dbReference type="SAM" id="MobiDB-lite"/>
    </source>
</evidence>
<dbReference type="Proteomes" id="UP001420932">
    <property type="component" value="Unassembled WGS sequence"/>
</dbReference>
<gene>
    <name evidence="2" type="ORF">Syun_023406</name>
</gene>
<dbReference type="EMBL" id="JBBNAF010000010">
    <property type="protein sequence ID" value="KAK9107395.1"/>
    <property type="molecule type" value="Genomic_DNA"/>
</dbReference>